<evidence type="ECO:0000256" key="3">
    <source>
        <dbReference type="ARBA" id="ARBA00022692"/>
    </source>
</evidence>
<evidence type="ECO:0000313" key="8">
    <source>
        <dbReference type="EMBL" id="MDM7890269.1"/>
    </source>
</evidence>
<dbReference type="CDD" id="cd06662">
    <property type="entry name" value="SURF1"/>
    <property type="match status" value="1"/>
</dbReference>
<comment type="similarity">
    <text evidence="2 6">Belongs to the SURF1 family.</text>
</comment>
<comment type="caution">
    <text evidence="8">The sequence shown here is derived from an EMBL/GenBank/DDBJ whole genome shotgun (WGS) entry which is preliminary data.</text>
</comment>
<dbReference type="PANTHER" id="PTHR23427">
    <property type="entry name" value="SURFEIT LOCUS PROTEIN"/>
    <property type="match status" value="1"/>
</dbReference>
<keyword evidence="5 6" id="KW-0472">Membrane</keyword>
<keyword evidence="4 6" id="KW-1133">Transmembrane helix</keyword>
<feature type="transmembrane region" description="Helical" evidence="6">
    <location>
        <begin position="77"/>
        <end position="99"/>
    </location>
</feature>
<evidence type="ECO:0000256" key="1">
    <source>
        <dbReference type="ARBA" id="ARBA00004370"/>
    </source>
</evidence>
<dbReference type="PANTHER" id="PTHR23427:SF2">
    <property type="entry name" value="SURFEIT LOCUS PROTEIN 1"/>
    <property type="match status" value="1"/>
</dbReference>
<name>A0ABT7TLL8_9MICO</name>
<feature type="region of interest" description="Disordered" evidence="7">
    <location>
        <begin position="314"/>
        <end position="348"/>
    </location>
</feature>
<dbReference type="Proteomes" id="UP001236404">
    <property type="component" value="Unassembled WGS sequence"/>
</dbReference>
<organism evidence="8 9">
    <name type="scientific">Curtobacterium caseinilyticum</name>
    <dbReference type="NCBI Taxonomy" id="3055137"/>
    <lineage>
        <taxon>Bacteria</taxon>
        <taxon>Bacillati</taxon>
        <taxon>Actinomycetota</taxon>
        <taxon>Actinomycetes</taxon>
        <taxon>Micrococcales</taxon>
        <taxon>Microbacteriaceae</taxon>
        <taxon>Curtobacterium</taxon>
    </lineage>
</organism>
<feature type="transmembrane region" description="Helical" evidence="6">
    <location>
        <begin position="285"/>
        <end position="305"/>
    </location>
</feature>
<keyword evidence="6" id="KW-1003">Cell membrane</keyword>
<evidence type="ECO:0000256" key="4">
    <source>
        <dbReference type="ARBA" id="ARBA00022989"/>
    </source>
</evidence>
<comment type="subcellular location">
    <subcellularLocation>
        <location evidence="6">Cell membrane</location>
        <topology evidence="6">Multi-pass membrane protein</topology>
    </subcellularLocation>
    <subcellularLocation>
        <location evidence="1">Membrane</location>
    </subcellularLocation>
</comment>
<evidence type="ECO:0000256" key="2">
    <source>
        <dbReference type="ARBA" id="ARBA00007165"/>
    </source>
</evidence>
<dbReference type="PROSITE" id="PS50895">
    <property type="entry name" value="SURF1"/>
    <property type="match status" value="1"/>
</dbReference>
<sequence>MTDDFDPTARYGRKHAAKLQREGAARSRVDHTAVLDRDAGDSRDAGYSRDASDSHDAGDTASREPSVGWGFVRSRRWLGYFAIAVAFAIICTLFGMWQWDRRNEAVRQNEQIARNYDHTPVPVEQALPRPSSWSDDQQWLRVEVTGRYDVDDQLLVRNRVHNGQPGFEVLTPLVTADGRAFVVDRGWVPTGNRQDAPDHVPAPPSGEVTVTARLQESEPRIPGRSDPSHTDQVQSVTLTDVAEKVGTPIWTGAYGQLAAESPAPAESRPLGWDRPSADTGLHLSYFIQWFLFAAGGFGFLAYVMVQEYRNLNQDDPEERERALERKRRKDAKPRSDDEIEDELLNAAR</sequence>
<evidence type="ECO:0000256" key="6">
    <source>
        <dbReference type="RuleBase" id="RU363076"/>
    </source>
</evidence>
<evidence type="ECO:0000256" key="7">
    <source>
        <dbReference type="SAM" id="MobiDB-lite"/>
    </source>
</evidence>
<evidence type="ECO:0000256" key="5">
    <source>
        <dbReference type="ARBA" id="ARBA00023136"/>
    </source>
</evidence>
<feature type="region of interest" description="Disordered" evidence="7">
    <location>
        <begin position="1"/>
        <end position="64"/>
    </location>
</feature>
<accession>A0ABT7TLL8</accession>
<dbReference type="InterPro" id="IPR002994">
    <property type="entry name" value="Surf1/Shy1"/>
</dbReference>
<proteinExistence type="inferred from homology"/>
<dbReference type="InterPro" id="IPR045214">
    <property type="entry name" value="Surf1/Surf4"/>
</dbReference>
<feature type="compositionally biased region" description="Basic and acidic residues" evidence="7">
    <location>
        <begin position="19"/>
        <end position="62"/>
    </location>
</feature>
<dbReference type="EMBL" id="JAUCMN010000001">
    <property type="protein sequence ID" value="MDM7890269.1"/>
    <property type="molecule type" value="Genomic_DNA"/>
</dbReference>
<feature type="compositionally biased region" description="Acidic residues" evidence="7">
    <location>
        <begin position="337"/>
        <end position="348"/>
    </location>
</feature>
<gene>
    <name evidence="8" type="ORF">QUG93_01070</name>
</gene>
<keyword evidence="9" id="KW-1185">Reference proteome</keyword>
<keyword evidence="3 6" id="KW-0812">Transmembrane</keyword>
<protein>
    <recommendedName>
        <fullName evidence="6">SURF1-like protein</fullName>
    </recommendedName>
</protein>
<dbReference type="Pfam" id="PF02104">
    <property type="entry name" value="SURF1"/>
    <property type="match status" value="1"/>
</dbReference>
<dbReference type="RefSeq" id="WP_289471777.1">
    <property type="nucleotide sequence ID" value="NZ_JAUCMN010000001.1"/>
</dbReference>
<reference evidence="8 9" key="1">
    <citation type="submission" date="2023-06" db="EMBL/GenBank/DDBJ databases">
        <authorList>
            <person name="Feng G."/>
            <person name="Li J."/>
            <person name="Zhu H."/>
        </authorList>
    </citation>
    <scope>NUCLEOTIDE SEQUENCE [LARGE SCALE GENOMIC DNA]</scope>
    <source>
        <strain evidence="8 9">RHCKG28</strain>
    </source>
</reference>
<evidence type="ECO:0000313" key="9">
    <source>
        <dbReference type="Proteomes" id="UP001236404"/>
    </source>
</evidence>